<organism evidence="12 13">
    <name type="scientific">Nocardioides antri</name>
    <dbReference type="NCBI Taxonomy" id="2607659"/>
    <lineage>
        <taxon>Bacteria</taxon>
        <taxon>Bacillati</taxon>
        <taxon>Actinomycetota</taxon>
        <taxon>Actinomycetes</taxon>
        <taxon>Propionibacteriales</taxon>
        <taxon>Nocardioidaceae</taxon>
        <taxon>Nocardioides</taxon>
    </lineage>
</organism>
<feature type="transmembrane region" description="Helical" evidence="9">
    <location>
        <begin position="178"/>
        <end position="200"/>
    </location>
</feature>
<feature type="transmembrane region" description="Helical" evidence="9">
    <location>
        <begin position="100"/>
        <end position="120"/>
    </location>
</feature>
<keyword evidence="13" id="KW-1185">Reference proteome</keyword>
<dbReference type="InterPro" id="IPR032456">
    <property type="entry name" value="Peptidase_M48_N"/>
</dbReference>
<comment type="cofactor">
    <cofactor evidence="7 8">
        <name>Zn(2+)</name>
        <dbReference type="ChEBI" id="CHEBI:29105"/>
    </cofactor>
    <text evidence="7 8">Binds 1 zinc ion per subunit.</text>
</comment>
<dbReference type="PANTHER" id="PTHR10120">
    <property type="entry name" value="CAAX PRENYL PROTEASE 1"/>
    <property type="match status" value="1"/>
</dbReference>
<dbReference type="GO" id="GO:0004222">
    <property type="term" value="F:metalloendopeptidase activity"/>
    <property type="evidence" value="ECO:0007669"/>
    <property type="project" value="InterPro"/>
</dbReference>
<proteinExistence type="inferred from homology"/>
<accession>A0A5B1M6R5</accession>
<feature type="transmembrane region" description="Helical" evidence="9">
    <location>
        <begin position="12"/>
        <end position="33"/>
    </location>
</feature>
<dbReference type="GO" id="GO:0071586">
    <property type="term" value="P:CAAX-box protein processing"/>
    <property type="evidence" value="ECO:0007669"/>
    <property type="project" value="InterPro"/>
</dbReference>
<evidence type="ECO:0000256" key="8">
    <source>
        <dbReference type="RuleBase" id="RU003983"/>
    </source>
</evidence>
<evidence type="ECO:0000313" key="13">
    <source>
        <dbReference type="Proteomes" id="UP000324351"/>
    </source>
</evidence>
<evidence type="ECO:0000259" key="11">
    <source>
        <dbReference type="Pfam" id="PF16491"/>
    </source>
</evidence>
<feature type="transmembrane region" description="Helical" evidence="9">
    <location>
        <begin position="69"/>
        <end position="88"/>
    </location>
</feature>
<comment type="similarity">
    <text evidence="8">Belongs to the peptidase M48 family.</text>
</comment>
<dbReference type="EMBL" id="VUJW01000001">
    <property type="protein sequence ID" value="KAA1428945.1"/>
    <property type="molecule type" value="Genomic_DNA"/>
</dbReference>
<keyword evidence="5 8" id="KW-0482">Metalloprotease</keyword>
<feature type="binding site" evidence="7">
    <location>
        <position position="355"/>
    </location>
    <ligand>
        <name>Zn(2+)</name>
        <dbReference type="ChEBI" id="CHEBI:29105"/>
        <note>catalytic</note>
    </ligand>
</feature>
<dbReference type="Proteomes" id="UP000324351">
    <property type="component" value="Unassembled WGS sequence"/>
</dbReference>
<dbReference type="RefSeq" id="WP_149748567.1">
    <property type="nucleotide sequence ID" value="NZ_VUJW01000001.1"/>
</dbReference>
<feature type="transmembrane region" description="Helical" evidence="9">
    <location>
        <begin position="154"/>
        <end position="171"/>
    </location>
</feature>
<dbReference type="InterPro" id="IPR001915">
    <property type="entry name" value="Peptidase_M48"/>
</dbReference>
<evidence type="ECO:0000256" key="9">
    <source>
        <dbReference type="SAM" id="Phobius"/>
    </source>
</evidence>
<gene>
    <name evidence="12" type="ORF">F0U47_01655</name>
</gene>
<name>A0A5B1M6R5_9ACTN</name>
<feature type="transmembrane region" description="Helical" evidence="9">
    <location>
        <begin position="290"/>
        <end position="315"/>
    </location>
</feature>
<keyword evidence="9" id="KW-0472">Membrane</keyword>
<dbReference type="InterPro" id="IPR027057">
    <property type="entry name" value="CAXX_Prtase_1"/>
</dbReference>
<evidence type="ECO:0000259" key="10">
    <source>
        <dbReference type="Pfam" id="PF01435"/>
    </source>
</evidence>
<feature type="active site" description="Proton donor" evidence="6">
    <location>
        <position position="359"/>
    </location>
</feature>
<evidence type="ECO:0000256" key="7">
    <source>
        <dbReference type="PIRSR" id="PIRSR627057-2"/>
    </source>
</evidence>
<reference evidence="12 13" key="1">
    <citation type="submission" date="2019-09" db="EMBL/GenBank/DDBJ databases">
        <title>Nocardioides panacisoli sp. nov., isolated from the soil of a ginseng field.</title>
        <authorList>
            <person name="Cho C."/>
        </authorList>
    </citation>
    <scope>NUCLEOTIDE SEQUENCE [LARGE SCALE GENOMIC DNA]</scope>
    <source>
        <strain evidence="12 13">BN140041</strain>
    </source>
</reference>
<keyword evidence="2 7" id="KW-0479">Metal-binding</keyword>
<keyword evidence="9" id="KW-1133">Transmembrane helix</keyword>
<evidence type="ECO:0000313" key="12">
    <source>
        <dbReference type="EMBL" id="KAA1428945.1"/>
    </source>
</evidence>
<sequence length="416" mass="44617">MAEALETGIDRRVAYGTTIIGAAAFVLIATWLVPWEPVPGGMPDAVAPDSVFKRGQIQRAEDFARWARVWGWSALAVSLAVACWLGFTDRGRRLVDRLPGPWWVQVILTVAALSLIGRIATLPFSIANRLLELDVGLTTSSWPAWALDVVKGELVSIVSTSIAVLVLVGIARRWPRSWTAIAGGVLAVFVVLASFVYPVLVEPLFNTFTPLENGSLRAQILELAEEEGVEVEDVLVADASRRTTTLNAYVSGFGGTRRVVLYDNLVEGVSEDQALSVVAHELAHARHDDVLIGTSLGAAGALVGVGLLGLAFGAAERRGGRRVGDPRSVPMVLALAALATVLVLPVQNGISRRIEARADVDALAATEDSSAFAALQRRLAVRSLADPTPPEWSHWWFGSHPTVLQRIALARSAKVR</sequence>
<dbReference type="GO" id="GO:0046872">
    <property type="term" value="F:metal ion binding"/>
    <property type="evidence" value="ECO:0007669"/>
    <property type="project" value="UniProtKB-KW"/>
</dbReference>
<evidence type="ECO:0000256" key="1">
    <source>
        <dbReference type="ARBA" id="ARBA00022670"/>
    </source>
</evidence>
<dbReference type="CDD" id="cd07343">
    <property type="entry name" value="M48A_Zmpste24p_like"/>
    <property type="match status" value="1"/>
</dbReference>
<dbReference type="Gene3D" id="3.30.2010.10">
    <property type="entry name" value="Metalloproteases ('zincins'), catalytic domain"/>
    <property type="match status" value="1"/>
</dbReference>
<keyword evidence="9" id="KW-0812">Transmembrane</keyword>
<keyword evidence="3 8" id="KW-0378">Hydrolase</keyword>
<protein>
    <submittedName>
        <fullName evidence="12">M48 family metallopeptidase</fullName>
    </submittedName>
</protein>
<feature type="domain" description="Peptidase M48" evidence="10">
    <location>
        <begin position="210"/>
        <end position="411"/>
    </location>
</feature>
<evidence type="ECO:0000256" key="3">
    <source>
        <dbReference type="ARBA" id="ARBA00022801"/>
    </source>
</evidence>
<feature type="active site" evidence="6">
    <location>
        <position position="281"/>
    </location>
</feature>
<feature type="binding site" evidence="7">
    <location>
        <position position="284"/>
    </location>
    <ligand>
        <name>Zn(2+)</name>
        <dbReference type="ChEBI" id="CHEBI:29105"/>
        <note>catalytic</note>
    </ligand>
</feature>
<comment type="caution">
    <text evidence="12">The sequence shown here is derived from an EMBL/GenBank/DDBJ whole genome shotgun (WGS) entry which is preliminary data.</text>
</comment>
<feature type="binding site" evidence="7">
    <location>
        <position position="280"/>
    </location>
    <ligand>
        <name>Zn(2+)</name>
        <dbReference type="ChEBI" id="CHEBI:29105"/>
        <note>catalytic</note>
    </ligand>
</feature>
<evidence type="ECO:0000256" key="5">
    <source>
        <dbReference type="ARBA" id="ARBA00023049"/>
    </source>
</evidence>
<evidence type="ECO:0000256" key="6">
    <source>
        <dbReference type="PIRSR" id="PIRSR627057-1"/>
    </source>
</evidence>
<dbReference type="AlphaFoldDB" id="A0A5B1M6R5"/>
<dbReference type="Pfam" id="PF16491">
    <property type="entry name" value="Peptidase_M48_N"/>
    <property type="match status" value="1"/>
</dbReference>
<evidence type="ECO:0000256" key="2">
    <source>
        <dbReference type="ARBA" id="ARBA00022723"/>
    </source>
</evidence>
<reference evidence="12 13" key="2">
    <citation type="submission" date="2019-09" db="EMBL/GenBank/DDBJ databases">
        <authorList>
            <person name="Jin C."/>
        </authorList>
    </citation>
    <scope>NUCLEOTIDE SEQUENCE [LARGE SCALE GENOMIC DNA]</scope>
    <source>
        <strain evidence="12 13">BN140041</strain>
    </source>
</reference>
<evidence type="ECO:0000256" key="4">
    <source>
        <dbReference type="ARBA" id="ARBA00022833"/>
    </source>
</evidence>
<keyword evidence="1 8" id="KW-0645">Protease</keyword>
<keyword evidence="4 7" id="KW-0862">Zinc</keyword>
<dbReference type="Pfam" id="PF01435">
    <property type="entry name" value="Peptidase_M48"/>
    <property type="match status" value="1"/>
</dbReference>
<feature type="domain" description="CAAX prenyl protease 1 N-terminal" evidence="11">
    <location>
        <begin position="93"/>
        <end position="207"/>
    </location>
</feature>